<dbReference type="GO" id="GO:0005765">
    <property type="term" value="C:lysosomal membrane"/>
    <property type="evidence" value="ECO:0007669"/>
    <property type="project" value="TreeGrafter"/>
</dbReference>
<dbReference type="SUPFAM" id="SSF69322">
    <property type="entry name" value="Tricorn protease domain 2"/>
    <property type="match status" value="1"/>
</dbReference>
<dbReference type="Gene3D" id="2.130.10.10">
    <property type="entry name" value="YVTN repeat-like/Quinoprotein amine dehydrogenase"/>
    <property type="match status" value="1"/>
</dbReference>
<dbReference type="InterPro" id="IPR040371">
    <property type="entry name" value="RMC1"/>
</dbReference>
<feature type="domain" description="Regulator of MON1-CCZ1 complex N-terminal" evidence="1">
    <location>
        <begin position="23"/>
        <end position="135"/>
    </location>
</feature>
<dbReference type="AlphaFoldDB" id="W6UBV3"/>
<dbReference type="KEGG" id="egl:EGR_06587"/>
<comment type="caution">
    <text evidence="2">The sequence shown here is derived from an EMBL/GenBank/DDBJ whole genome shotgun (WGS) entry which is preliminary data.</text>
</comment>
<dbReference type="GO" id="GO:0031902">
    <property type="term" value="C:late endosome membrane"/>
    <property type="evidence" value="ECO:0007669"/>
    <property type="project" value="TreeGrafter"/>
</dbReference>
<name>W6UBV3_ECHGR</name>
<proteinExistence type="predicted"/>
<dbReference type="OrthoDB" id="26384at2759"/>
<dbReference type="InterPro" id="IPR049040">
    <property type="entry name" value="RMC1_N"/>
</dbReference>
<dbReference type="CTD" id="36342302"/>
<dbReference type="Proteomes" id="UP000019149">
    <property type="component" value="Unassembled WGS sequence"/>
</dbReference>
<protein>
    <recommendedName>
        <fullName evidence="1">Regulator of MON1-CCZ1 complex N-terminal domain-containing protein</fullName>
    </recommendedName>
</protein>
<gene>
    <name evidence="2" type="ORF">EGR_06587</name>
</gene>
<evidence type="ECO:0000313" key="3">
    <source>
        <dbReference type="Proteomes" id="UP000019149"/>
    </source>
</evidence>
<dbReference type="InterPro" id="IPR015943">
    <property type="entry name" value="WD40/YVTN_repeat-like_dom_sf"/>
</dbReference>
<dbReference type="Pfam" id="PF21029">
    <property type="entry name" value="RMC1_N"/>
    <property type="match status" value="1"/>
</dbReference>
<evidence type="ECO:0000259" key="1">
    <source>
        <dbReference type="Pfam" id="PF21029"/>
    </source>
</evidence>
<dbReference type="EMBL" id="APAU02000059">
    <property type="protein sequence ID" value="EUB58600.1"/>
    <property type="molecule type" value="Genomic_DNA"/>
</dbReference>
<dbReference type="RefSeq" id="XP_024349796.1">
    <property type="nucleotide sequence ID" value="XM_024495836.1"/>
</dbReference>
<dbReference type="PANTHER" id="PTHR12897">
    <property type="entry name" value="COLON CANCER-ASSOCIATED PROTEIN MIC1"/>
    <property type="match status" value="1"/>
</dbReference>
<accession>W6UBV3</accession>
<sequence>MISFASLSPNPLVFEPISSMNSVYYDPANGQVFTLRARGAMGVNVKSLESRKTSNFRICDKGEVLSIKFDPNCTVLSLQRKRNCVDFINFENGRPEDIEYSQTCKKTASSIIGFIWSSDNEIIFVTNEGFELYQGFVTKCSSFEVPEEEILSPSSTSTSAASDDLKKLQQKNCLLANLYVLLLKSLTSGYFFPLVFCLQRSNDALGNHLYDVPALSLEPETEFHTPLCILSFIHQI</sequence>
<dbReference type="GO" id="GO:0010506">
    <property type="term" value="P:regulation of autophagy"/>
    <property type="evidence" value="ECO:0007669"/>
    <property type="project" value="InterPro"/>
</dbReference>
<keyword evidence="3" id="KW-1185">Reference proteome</keyword>
<evidence type="ECO:0000313" key="2">
    <source>
        <dbReference type="EMBL" id="EUB58600.1"/>
    </source>
</evidence>
<reference evidence="2 3" key="1">
    <citation type="journal article" date="2013" name="Nat. Genet.">
        <title>The genome of the hydatid tapeworm Echinococcus granulosus.</title>
        <authorList>
            <person name="Zheng H."/>
            <person name="Zhang W."/>
            <person name="Zhang L."/>
            <person name="Zhang Z."/>
            <person name="Li J."/>
            <person name="Lu G."/>
            <person name="Zhu Y."/>
            <person name="Wang Y."/>
            <person name="Huang Y."/>
            <person name="Liu J."/>
            <person name="Kang H."/>
            <person name="Chen J."/>
            <person name="Wang L."/>
            <person name="Chen A."/>
            <person name="Yu S."/>
            <person name="Gao Z."/>
            <person name="Jin L."/>
            <person name="Gu W."/>
            <person name="Wang Z."/>
            <person name="Zhao L."/>
            <person name="Shi B."/>
            <person name="Wen H."/>
            <person name="Lin R."/>
            <person name="Jones M.K."/>
            <person name="Brejova B."/>
            <person name="Vinar T."/>
            <person name="Zhao G."/>
            <person name="McManus D.P."/>
            <person name="Chen Z."/>
            <person name="Zhou Y."/>
            <person name="Wang S."/>
        </authorList>
    </citation>
    <scope>NUCLEOTIDE SEQUENCE [LARGE SCALE GENOMIC DNA]</scope>
</reference>
<dbReference type="PANTHER" id="PTHR12897:SF4">
    <property type="entry name" value="REGULATOR OF MON1-CCZ1 COMPLEX"/>
    <property type="match status" value="1"/>
</dbReference>
<dbReference type="GeneID" id="36342302"/>
<dbReference type="GO" id="GO:0035658">
    <property type="term" value="C:Mon1-Ccz1 complex"/>
    <property type="evidence" value="ECO:0007669"/>
    <property type="project" value="InterPro"/>
</dbReference>
<organism evidence="2 3">
    <name type="scientific">Echinococcus granulosus</name>
    <name type="common">Hydatid tapeworm</name>
    <dbReference type="NCBI Taxonomy" id="6210"/>
    <lineage>
        <taxon>Eukaryota</taxon>
        <taxon>Metazoa</taxon>
        <taxon>Spiralia</taxon>
        <taxon>Lophotrochozoa</taxon>
        <taxon>Platyhelminthes</taxon>
        <taxon>Cestoda</taxon>
        <taxon>Eucestoda</taxon>
        <taxon>Cyclophyllidea</taxon>
        <taxon>Taeniidae</taxon>
        <taxon>Echinococcus</taxon>
        <taxon>Echinococcus granulosus group</taxon>
    </lineage>
</organism>